<dbReference type="InterPro" id="IPR050815">
    <property type="entry name" value="TF_fung"/>
</dbReference>
<dbReference type="AlphaFoldDB" id="A0AA38XID9"/>
<keyword evidence="4" id="KW-0804">Transcription</keyword>
<evidence type="ECO:0000256" key="3">
    <source>
        <dbReference type="ARBA" id="ARBA00023015"/>
    </source>
</evidence>
<evidence type="ECO:0000256" key="2">
    <source>
        <dbReference type="ARBA" id="ARBA00022723"/>
    </source>
</evidence>
<protein>
    <recommendedName>
        <fullName evidence="6">Xylanolytic transcriptional activator regulatory domain-containing protein</fullName>
    </recommendedName>
</protein>
<feature type="domain" description="Xylanolytic transcriptional activator regulatory" evidence="6">
    <location>
        <begin position="119"/>
        <end position="351"/>
    </location>
</feature>
<keyword evidence="3" id="KW-0805">Transcription regulation</keyword>
<evidence type="ECO:0000313" key="8">
    <source>
        <dbReference type="Proteomes" id="UP001172673"/>
    </source>
</evidence>
<dbReference type="Pfam" id="PF04082">
    <property type="entry name" value="Fungal_trans"/>
    <property type="match status" value="1"/>
</dbReference>
<evidence type="ECO:0000256" key="4">
    <source>
        <dbReference type="ARBA" id="ARBA00023163"/>
    </source>
</evidence>
<dbReference type="GO" id="GO:0003677">
    <property type="term" value="F:DNA binding"/>
    <property type="evidence" value="ECO:0007669"/>
    <property type="project" value="InterPro"/>
</dbReference>
<evidence type="ECO:0000256" key="1">
    <source>
        <dbReference type="ARBA" id="ARBA00004123"/>
    </source>
</evidence>
<evidence type="ECO:0000256" key="5">
    <source>
        <dbReference type="ARBA" id="ARBA00023242"/>
    </source>
</evidence>
<dbReference type="GO" id="GO:0000981">
    <property type="term" value="F:DNA-binding transcription factor activity, RNA polymerase II-specific"/>
    <property type="evidence" value="ECO:0007669"/>
    <property type="project" value="InterPro"/>
</dbReference>
<accession>A0AA38XID9</accession>
<comment type="subcellular location">
    <subcellularLocation>
        <location evidence="1">Nucleus</location>
    </subcellularLocation>
</comment>
<sequence>MPNTSLYQPERTSYVGFVLPLLSKAQKTMFKRSSRMFIMHKRRCLYPLPRNTAPSEEQNVVSPTKIQQSHGSDAVSVYFLDEDIFKRGQMIIPAADLLIPADVSSLVGDSASVQATAAEYFETVHLWWSILSKHSFYSHLLNPLVPRRGDVVLLLLCMKLIVWRPSADNPDPRTALYFTAKRFHTELESQGAFSIRALQAVILIALYEFGHGIYPSVLSSIATCARYGRALDIDLSPKRRPSHLLSYFELEERRRAWWSILILDRFANITCPGPRFETRDPETDDLLPVDGLVWDSGLVSPADEMTIANPVTEKLGRFAKFAQATHLLCRVLQIMSDASTDDDFREEQKLQLEKAILATIRMVSGPVTGPKGAHAMICFSSLFLLYGDILNTQPSTPLELSRYEHARDVLEQGANTCAETSFHFQQGSGLPAEKVAALVVHWQYRAAAFYLHMRTVRANDEDLFHLTTLKTGLCELEKRWKVAGTYLRMLEARELMQI</sequence>
<dbReference type="Proteomes" id="UP001172673">
    <property type="component" value="Unassembled WGS sequence"/>
</dbReference>
<reference evidence="7" key="1">
    <citation type="submission" date="2022-10" db="EMBL/GenBank/DDBJ databases">
        <title>Culturing micro-colonial fungi from biological soil crusts in the Mojave desert and describing Neophaeococcomyces mojavensis, and introducing the new genera and species Taxawa tesnikishii.</title>
        <authorList>
            <person name="Kurbessoian T."/>
            <person name="Stajich J.E."/>
        </authorList>
    </citation>
    <scope>NUCLEOTIDE SEQUENCE</scope>
    <source>
        <strain evidence="7">TK_41</strain>
    </source>
</reference>
<organism evidence="7 8">
    <name type="scientific">Cladophialophora chaetospira</name>
    <dbReference type="NCBI Taxonomy" id="386627"/>
    <lineage>
        <taxon>Eukaryota</taxon>
        <taxon>Fungi</taxon>
        <taxon>Dikarya</taxon>
        <taxon>Ascomycota</taxon>
        <taxon>Pezizomycotina</taxon>
        <taxon>Eurotiomycetes</taxon>
        <taxon>Chaetothyriomycetidae</taxon>
        <taxon>Chaetothyriales</taxon>
        <taxon>Herpotrichiellaceae</taxon>
        <taxon>Cladophialophora</taxon>
    </lineage>
</organism>
<dbReference type="GO" id="GO:0008270">
    <property type="term" value="F:zinc ion binding"/>
    <property type="evidence" value="ECO:0007669"/>
    <property type="project" value="InterPro"/>
</dbReference>
<gene>
    <name evidence="7" type="ORF">H2200_002069</name>
</gene>
<keyword evidence="2" id="KW-0479">Metal-binding</keyword>
<dbReference type="PANTHER" id="PTHR47338">
    <property type="entry name" value="ZN(II)2CYS6 TRANSCRIPTION FACTOR (EUROFUNG)-RELATED"/>
    <property type="match status" value="1"/>
</dbReference>
<dbReference type="GO" id="GO:0006351">
    <property type="term" value="P:DNA-templated transcription"/>
    <property type="evidence" value="ECO:0007669"/>
    <property type="project" value="InterPro"/>
</dbReference>
<dbReference type="CDD" id="cd12148">
    <property type="entry name" value="fungal_TF_MHR"/>
    <property type="match status" value="1"/>
</dbReference>
<comment type="caution">
    <text evidence="7">The sequence shown here is derived from an EMBL/GenBank/DDBJ whole genome shotgun (WGS) entry which is preliminary data.</text>
</comment>
<dbReference type="GO" id="GO:0005634">
    <property type="term" value="C:nucleus"/>
    <property type="evidence" value="ECO:0007669"/>
    <property type="project" value="UniProtKB-SubCell"/>
</dbReference>
<name>A0AA38XID9_9EURO</name>
<proteinExistence type="predicted"/>
<keyword evidence="8" id="KW-1185">Reference proteome</keyword>
<evidence type="ECO:0000259" key="6">
    <source>
        <dbReference type="Pfam" id="PF04082"/>
    </source>
</evidence>
<evidence type="ECO:0000313" key="7">
    <source>
        <dbReference type="EMBL" id="KAJ9613933.1"/>
    </source>
</evidence>
<dbReference type="PANTHER" id="PTHR47338:SF20">
    <property type="entry name" value="ZN(II)2CYS6 TRANSCRIPTION FACTOR (EUROFUNG)"/>
    <property type="match status" value="1"/>
</dbReference>
<dbReference type="InterPro" id="IPR007219">
    <property type="entry name" value="XnlR_reg_dom"/>
</dbReference>
<keyword evidence="5" id="KW-0539">Nucleus</keyword>
<dbReference type="EMBL" id="JAPDRK010000003">
    <property type="protein sequence ID" value="KAJ9613933.1"/>
    <property type="molecule type" value="Genomic_DNA"/>
</dbReference>